<organism evidence="2 3">
    <name type="scientific">Shimazuella alba</name>
    <dbReference type="NCBI Taxonomy" id="2690964"/>
    <lineage>
        <taxon>Bacteria</taxon>
        <taxon>Bacillati</taxon>
        <taxon>Bacillota</taxon>
        <taxon>Bacilli</taxon>
        <taxon>Bacillales</taxon>
        <taxon>Thermoactinomycetaceae</taxon>
        <taxon>Shimazuella</taxon>
    </lineage>
</organism>
<dbReference type="Proteomes" id="UP000430692">
    <property type="component" value="Unassembled WGS sequence"/>
</dbReference>
<keyword evidence="1" id="KW-0472">Membrane</keyword>
<keyword evidence="1" id="KW-0812">Transmembrane</keyword>
<dbReference type="NCBIfam" id="TIGR02832">
    <property type="entry name" value="spo_yunB"/>
    <property type="match status" value="1"/>
</dbReference>
<keyword evidence="3" id="KW-1185">Reference proteome</keyword>
<protein>
    <submittedName>
        <fullName evidence="2">Sporulation protein YunB</fullName>
    </submittedName>
</protein>
<evidence type="ECO:0000256" key="1">
    <source>
        <dbReference type="SAM" id="Phobius"/>
    </source>
</evidence>
<gene>
    <name evidence="2" type="primary">yunB</name>
    <name evidence="2" type="ORF">GSM42_17680</name>
</gene>
<keyword evidence="1" id="KW-1133">Transmembrane helix</keyword>
<sequence>MFRYRMRKKSKIYIVCFCVFALLFVSIWLVDRNVHPILVQIAKTEAKRLAQEAIVEGIEEQVKMGNQLNQVMSIQKDDQGNISFIQINPQVQAKIYQNTTNKIQESLKHLKDKPIEISLGQALDSNIFANYGPPLSVNLWPKGTVKVSLVPKLESQGINMVMVTLIAKIKTEMDLIIPFTEELLHVEVDYPIAQALVVGKVPNYYFYNDQGTVKQMPVPPVK</sequence>
<proteinExistence type="predicted"/>
<reference evidence="2 3" key="1">
    <citation type="submission" date="2019-12" db="EMBL/GenBank/DDBJ databases">
        <title>Whole-genome analyses of novel actinobacteria.</title>
        <authorList>
            <person name="Sahin N."/>
            <person name="Saygin H."/>
        </authorList>
    </citation>
    <scope>NUCLEOTIDE SEQUENCE [LARGE SCALE GENOMIC DNA]</scope>
    <source>
        <strain evidence="2 3">KC615</strain>
    </source>
</reference>
<comment type="caution">
    <text evidence="2">The sequence shown here is derived from an EMBL/GenBank/DDBJ whole genome shotgun (WGS) entry which is preliminary data.</text>
</comment>
<dbReference type="InterPro" id="IPR014197">
    <property type="entry name" value="Sporulation_prot_YunB"/>
</dbReference>
<feature type="transmembrane region" description="Helical" evidence="1">
    <location>
        <begin position="12"/>
        <end position="30"/>
    </location>
</feature>
<dbReference type="RefSeq" id="WP_160802868.1">
    <property type="nucleotide sequence ID" value="NZ_WUUL01000015.1"/>
</dbReference>
<evidence type="ECO:0000313" key="3">
    <source>
        <dbReference type="Proteomes" id="UP000430692"/>
    </source>
</evidence>
<dbReference type="PIRSF" id="PIRSF021383">
    <property type="entry name" value="YunB"/>
    <property type="match status" value="1"/>
</dbReference>
<evidence type="ECO:0000313" key="2">
    <source>
        <dbReference type="EMBL" id="MXQ55515.1"/>
    </source>
</evidence>
<dbReference type="Pfam" id="PF09560">
    <property type="entry name" value="Spore_YunB"/>
    <property type="match status" value="1"/>
</dbReference>
<dbReference type="AlphaFoldDB" id="A0A6I4VZZ4"/>
<dbReference type="EMBL" id="WUUL01000015">
    <property type="protein sequence ID" value="MXQ55515.1"/>
    <property type="molecule type" value="Genomic_DNA"/>
</dbReference>
<name>A0A6I4VZZ4_9BACL</name>
<accession>A0A6I4VZZ4</accession>